<dbReference type="PANTHER" id="PTHR31891">
    <property type="entry name" value="FORMAMIDASE C869.04-RELATED"/>
    <property type="match status" value="1"/>
</dbReference>
<sequence length="432" mass="47108">MSSQQKEYRTVVSIDPFKPASQQKGITNRWHPDIPAYATVAEGEIFHVQCHEWTGGQIINNDNADDLQNIDLSGCHNLSGPIAVEAAQPGDVLVVDILDVTPFPQMQWGYTGIFEKENGGGLFAREFDSRAAKAIWDFEGIYATSRHVPGVRFAGIPHPGLIGTAPSQELLDTWNKREAGLFNANKGVVPEVALLPGIKGAYVGQENIPQKVRDKIYAEGARTIPAREHGGNVDIKNLSRGSRCYFPVYVPGANLALGDLHFSQGDGELSFCGAIEMAGIITLKCRVIKGGVAKLGLKQPIFMPSPIDPKYHERIIFEGISVEVNGDGTQHFMDATVAYKQAALNCMDYLGRLGYSREQAYLLLSAAPVESHVGAVVDVPNACVTMELPLGIFERDIMPTDDGIERKECGQAALRSDGVRCLQHPELAPWRT</sequence>
<dbReference type="RefSeq" id="XP_062622572.1">
    <property type="nucleotide sequence ID" value="XM_062766588.1"/>
</dbReference>
<dbReference type="EMBL" id="CP086714">
    <property type="protein sequence ID" value="WOO76540.1"/>
    <property type="molecule type" value="Genomic_DNA"/>
</dbReference>
<dbReference type="AlphaFoldDB" id="A0AAF0XZ52"/>
<gene>
    <name evidence="1" type="primary">fmdA_0</name>
    <name evidence="1" type="ORF">LOC62_01G000167</name>
</gene>
<organism evidence="1 2">
    <name type="scientific">Vanrija pseudolonga</name>
    <dbReference type="NCBI Taxonomy" id="143232"/>
    <lineage>
        <taxon>Eukaryota</taxon>
        <taxon>Fungi</taxon>
        <taxon>Dikarya</taxon>
        <taxon>Basidiomycota</taxon>
        <taxon>Agaricomycotina</taxon>
        <taxon>Tremellomycetes</taxon>
        <taxon>Trichosporonales</taxon>
        <taxon>Trichosporonaceae</taxon>
        <taxon>Vanrija</taxon>
    </lineage>
</organism>
<dbReference type="GO" id="GO:0016811">
    <property type="term" value="F:hydrolase activity, acting on carbon-nitrogen (but not peptide) bonds, in linear amides"/>
    <property type="evidence" value="ECO:0007669"/>
    <property type="project" value="InterPro"/>
</dbReference>
<keyword evidence="2" id="KW-1185">Reference proteome</keyword>
<dbReference type="GeneID" id="87803426"/>
<dbReference type="Gene3D" id="3.10.28.20">
    <property type="entry name" value="Acetamidase/Formamidase-like domains"/>
    <property type="match status" value="1"/>
</dbReference>
<dbReference type="InterPro" id="IPR004304">
    <property type="entry name" value="FmdA_AmdA"/>
</dbReference>
<reference evidence="1" key="1">
    <citation type="submission" date="2023-10" db="EMBL/GenBank/DDBJ databases">
        <authorList>
            <person name="Noh H."/>
        </authorList>
    </citation>
    <scope>NUCLEOTIDE SEQUENCE</scope>
    <source>
        <strain evidence="1">DUCC4014</strain>
    </source>
</reference>
<dbReference type="Proteomes" id="UP000827549">
    <property type="component" value="Chromosome 1"/>
</dbReference>
<evidence type="ECO:0000313" key="1">
    <source>
        <dbReference type="EMBL" id="WOO76540.1"/>
    </source>
</evidence>
<name>A0AAF0XZ52_9TREE</name>
<dbReference type="InterPro" id="IPR054833">
    <property type="entry name" value="FormamaseFmdA"/>
</dbReference>
<dbReference type="NCBIfam" id="NF045496">
    <property type="entry name" value="FormamaseFmdA"/>
    <property type="match status" value="1"/>
</dbReference>
<dbReference type="Pfam" id="PF03069">
    <property type="entry name" value="FmdA_AmdA"/>
    <property type="match status" value="1"/>
</dbReference>
<dbReference type="SUPFAM" id="SSF141130">
    <property type="entry name" value="Acetamidase/Formamidase-like"/>
    <property type="match status" value="1"/>
</dbReference>
<accession>A0AAF0XZ52</accession>
<evidence type="ECO:0000313" key="2">
    <source>
        <dbReference type="Proteomes" id="UP000827549"/>
    </source>
</evidence>
<dbReference type="PANTHER" id="PTHR31891:SF1">
    <property type="entry name" value="FORMAMIDASE C869.04-RELATED"/>
    <property type="match status" value="1"/>
</dbReference>
<proteinExistence type="predicted"/>
<dbReference type="Gene3D" id="2.60.120.580">
    <property type="entry name" value="Acetamidase/Formamidase-like domains"/>
    <property type="match status" value="1"/>
</dbReference>
<protein>
    <submittedName>
        <fullName evidence="1">Formamidase</fullName>
    </submittedName>
</protein>